<comment type="subcellular location">
    <subcellularLocation>
        <location evidence="1 9">Cell membrane</location>
        <topology evidence="1 9">Multi-pass membrane protein</topology>
    </subcellularLocation>
</comment>
<keyword evidence="7 9" id="KW-0811">Translocation</keyword>
<evidence type="ECO:0000256" key="2">
    <source>
        <dbReference type="ARBA" id="ARBA00022448"/>
    </source>
</evidence>
<dbReference type="InterPro" id="IPR054384">
    <property type="entry name" value="SecDF_P1_head"/>
</dbReference>
<dbReference type="GO" id="GO:0015450">
    <property type="term" value="F:protein-transporting ATPase activity"/>
    <property type="evidence" value="ECO:0007669"/>
    <property type="project" value="InterPro"/>
</dbReference>
<dbReference type="OrthoDB" id="9805019at2"/>
<dbReference type="InterPro" id="IPR048634">
    <property type="entry name" value="SecD_SecF_C"/>
</dbReference>
<organism evidence="12 13">
    <name type="scientific">Mobilisporobacter senegalensis</name>
    <dbReference type="NCBI Taxonomy" id="1329262"/>
    <lineage>
        <taxon>Bacteria</taxon>
        <taxon>Bacillati</taxon>
        <taxon>Bacillota</taxon>
        <taxon>Clostridia</taxon>
        <taxon>Lachnospirales</taxon>
        <taxon>Lachnospiraceae</taxon>
        <taxon>Mobilisporobacter</taxon>
    </lineage>
</organism>
<evidence type="ECO:0000259" key="11">
    <source>
        <dbReference type="Pfam" id="PF22599"/>
    </source>
</evidence>
<dbReference type="Pfam" id="PF22599">
    <property type="entry name" value="SecDF_P1_head"/>
    <property type="match status" value="1"/>
</dbReference>
<dbReference type="Gene3D" id="3.30.1360.200">
    <property type="match status" value="1"/>
</dbReference>
<feature type="transmembrane region" description="Helical" evidence="9">
    <location>
        <begin position="303"/>
        <end position="325"/>
    </location>
</feature>
<evidence type="ECO:0000256" key="5">
    <source>
        <dbReference type="ARBA" id="ARBA00022927"/>
    </source>
</evidence>
<keyword evidence="2 9" id="KW-0813">Transport</keyword>
<evidence type="ECO:0000256" key="6">
    <source>
        <dbReference type="ARBA" id="ARBA00022989"/>
    </source>
</evidence>
<feature type="domain" description="SecDF P1 head subdomain" evidence="11">
    <location>
        <begin position="137"/>
        <end position="232"/>
    </location>
</feature>
<dbReference type="Gene3D" id="3.30.70.3400">
    <property type="match status" value="1"/>
</dbReference>
<dbReference type="InterPro" id="IPR005791">
    <property type="entry name" value="SecD"/>
</dbReference>
<evidence type="ECO:0000256" key="7">
    <source>
        <dbReference type="ARBA" id="ARBA00023010"/>
    </source>
</evidence>
<dbReference type="InterPro" id="IPR022813">
    <property type="entry name" value="SecD/SecF_arch_bac"/>
</dbReference>
<comment type="function">
    <text evidence="9">Part of the Sec protein translocase complex. Interacts with the SecYEG preprotein conducting channel. SecDF uses the proton motive force (PMF) to complete protein translocation after the ATP-dependent function of SecA.</text>
</comment>
<keyword evidence="5 9" id="KW-0653">Protein transport</keyword>
<evidence type="ECO:0000313" key="12">
    <source>
        <dbReference type="EMBL" id="ROR27486.1"/>
    </source>
</evidence>
<dbReference type="SUPFAM" id="SSF82866">
    <property type="entry name" value="Multidrug efflux transporter AcrB transmembrane domain"/>
    <property type="match status" value="1"/>
</dbReference>
<feature type="transmembrane region" description="Helical" evidence="9">
    <location>
        <begin position="378"/>
        <end position="402"/>
    </location>
</feature>
<comment type="subunit">
    <text evidence="9">Forms a complex with SecF. Part of the essential Sec protein translocation apparatus which comprises SecA, SecYEG and auxiliary proteins SecDF. Other proteins may also be involved.</text>
</comment>
<dbReference type="PANTHER" id="PTHR30081">
    <property type="entry name" value="PROTEIN-EXPORT MEMBRANE PROTEIN SEC"/>
    <property type="match status" value="1"/>
</dbReference>
<feature type="transmembrane region" description="Helical" evidence="9">
    <location>
        <begin position="254"/>
        <end position="272"/>
    </location>
</feature>
<dbReference type="NCBIfam" id="TIGR00916">
    <property type="entry name" value="2A0604s01"/>
    <property type="match status" value="1"/>
</dbReference>
<dbReference type="Gene3D" id="1.20.1640.10">
    <property type="entry name" value="Multidrug efflux transporter AcrB transmembrane domain"/>
    <property type="match status" value="1"/>
</dbReference>
<evidence type="ECO:0000256" key="9">
    <source>
        <dbReference type="HAMAP-Rule" id="MF_01463"/>
    </source>
</evidence>
<dbReference type="GO" id="GO:0005886">
    <property type="term" value="C:plasma membrane"/>
    <property type="evidence" value="ECO:0007669"/>
    <property type="project" value="UniProtKB-SubCell"/>
</dbReference>
<feature type="domain" description="Protein export membrane protein SecD/SecF C-terminal" evidence="10">
    <location>
        <begin position="236"/>
        <end position="395"/>
    </location>
</feature>
<dbReference type="NCBIfam" id="TIGR01129">
    <property type="entry name" value="secD"/>
    <property type="match status" value="1"/>
</dbReference>
<feature type="transmembrane region" description="Helical" evidence="9">
    <location>
        <begin position="346"/>
        <end position="372"/>
    </location>
</feature>
<accession>A0A3N1XLD1</accession>
<dbReference type="GO" id="GO:0065002">
    <property type="term" value="P:intracellular protein transmembrane transport"/>
    <property type="evidence" value="ECO:0007669"/>
    <property type="project" value="UniProtKB-UniRule"/>
</dbReference>
<dbReference type="RefSeq" id="WP_123609729.1">
    <property type="nucleotide sequence ID" value="NZ_RJVG01000006.1"/>
</dbReference>
<feature type="transmembrane region" description="Helical" evidence="9">
    <location>
        <begin position="279"/>
        <end position="297"/>
    </location>
</feature>
<keyword evidence="3 9" id="KW-1003">Cell membrane</keyword>
<keyword evidence="6 9" id="KW-1133">Transmembrane helix</keyword>
<name>A0A3N1XLD1_9FIRM</name>
<reference evidence="12 13" key="1">
    <citation type="submission" date="2018-11" db="EMBL/GenBank/DDBJ databases">
        <title>Genomic Encyclopedia of Type Strains, Phase IV (KMG-IV): sequencing the most valuable type-strain genomes for metagenomic binning, comparative biology and taxonomic classification.</title>
        <authorList>
            <person name="Goeker M."/>
        </authorList>
    </citation>
    <scope>NUCLEOTIDE SEQUENCE [LARGE SCALE GENOMIC DNA]</scope>
    <source>
        <strain evidence="12 13">DSM 26537</strain>
    </source>
</reference>
<dbReference type="InterPro" id="IPR055344">
    <property type="entry name" value="SecD_SecF_C_bact"/>
</dbReference>
<evidence type="ECO:0000256" key="8">
    <source>
        <dbReference type="ARBA" id="ARBA00023136"/>
    </source>
</evidence>
<dbReference type="GO" id="GO:0043952">
    <property type="term" value="P:protein transport by the Sec complex"/>
    <property type="evidence" value="ECO:0007669"/>
    <property type="project" value="UniProtKB-UniRule"/>
</dbReference>
<evidence type="ECO:0000256" key="4">
    <source>
        <dbReference type="ARBA" id="ARBA00022692"/>
    </source>
</evidence>
<gene>
    <name evidence="9" type="primary">secD</name>
    <name evidence="12" type="ORF">EDD66_106183</name>
</gene>
<sequence length="426" mass="45881">MKNKKPVFFIVLIIALLMTYSAIFGVSIPIGSSNFTIPGAPEMRYGIDIRGGVDAVFEPTGIDRKATAAELESARSIIETRLDQQNILDRDVTIDKENGSIIVRFPWKADEKDFNPEDAMAELGETAQLTFKDAEGNVLLEGSHVSKSQPERNTQTNQYVVGLQFDDEGTKLFSDATKEHIGEVINIYMDDTLIQSATVTEHIPGGKAQISGMPNYETAKDISDKINSGSLPFSMITKNHSTISPSLGSGAMDVMVDAGMIAFGIICVLLILYYRLPGVVACISLLIQISGQILALSGPQITLTLTGIAGVILSIGMGVDANVIISERISEEIKSGKSVRSAITSGFKGAFSSVFDGNITVLIVGVILMLFGSGSLLSFAYSLLTGIFFNFVAGITASRLMIRSLSEFKALSKPAFYTCRSRRVTL</sequence>
<comment type="caution">
    <text evidence="12">The sequence shown here is derived from an EMBL/GenBank/DDBJ whole genome shotgun (WGS) entry which is preliminary data.</text>
</comment>
<dbReference type="GO" id="GO:0006605">
    <property type="term" value="P:protein targeting"/>
    <property type="evidence" value="ECO:0007669"/>
    <property type="project" value="UniProtKB-UniRule"/>
</dbReference>
<evidence type="ECO:0000259" key="10">
    <source>
        <dbReference type="Pfam" id="PF02355"/>
    </source>
</evidence>
<comment type="caution">
    <text evidence="9">Lacks conserved residue(s) required for the propagation of feature annotation.</text>
</comment>
<dbReference type="HAMAP" id="MF_01463_B">
    <property type="entry name" value="SecD_B"/>
    <property type="match status" value="1"/>
</dbReference>
<proteinExistence type="inferred from homology"/>
<evidence type="ECO:0000313" key="13">
    <source>
        <dbReference type="Proteomes" id="UP000273083"/>
    </source>
</evidence>
<comment type="similarity">
    <text evidence="9">Belongs to the SecD/SecF family. SecD subfamily.</text>
</comment>
<evidence type="ECO:0000256" key="3">
    <source>
        <dbReference type="ARBA" id="ARBA00022475"/>
    </source>
</evidence>
<dbReference type="EMBL" id="RJVG01000006">
    <property type="protein sequence ID" value="ROR27486.1"/>
    <property type="molecule type" value="Genomic_DNA"/>
</dbReference>
<evidence type="ECO:0000256" key="1">
    <source>
        <dbReference type="ARBA" id="ARBA00004651"/>
    </source>
</evidence>
<dbReference type="AlphaFoldDB" id="A0A3N1XLD1"/>
<dbReference type="Proteomes" id="UP000273083">
    <property type="component" value="Unassembled WGS sequence"/>
</dbReference>
<keyword evidence="13" id="KW-1185">Reference proteome</keyword>
<protein>
    <recommendedName>
        <fullName evidence="9">Protein translocase subunit SecD</fullName>
    </recommendedName>
</protein>
<keyword evidence="4 9" id="KW-0812">Transmembrane</keyword>
<dbReference type="Pfam" id="PF02355">
    <property type="entry name" value="SecD_SecF_C"/>
    <property type="match status" value="1"/>
</dbReference>
<keyword evidence="8 9" id="KW-0472">Membrane</keyword>
<dbReference type="PANTHER" id="PTHR30081:SF1">
    <property type="entry name" value="PROTEIN TRANSLOCASE SUBUNIT SECD"/>
    <property type="match status" value="1"/>
</dbReference>